<name>A0A2I0HNB4_PUNGR</name>
<feature type="compositionally biased region" description="Basic and acidic residues" evidence="1">
    <location>
        <begin position="78"/>
        <end position="96"/>
    </location>
</feature>
<accession>A0A2I0HNB4</accession>
<feature type="non-terminal residue" evidence="2">
    <location>
        <position position="112"/>
    </location>
</feature>
<evidence type="ECO:0000256" key="1">
    <source>
        <dbReference type="SAM" id="MobiDB-lite"/>
    </source>
</evidence>
<evidence type="ECO:0000313" key="2">
    <source>
        <dbReference type="EMBL" id="PKI33227.1"/>
    </source>
</evidence>
<comment type="caution">
    <text evidence="2">The sequence shown here is derived from an EMBL/GenBank/DDBJ whole genome shotgun (WGS) entry which is preliminary data.</text>
</comment>
<keyword evidence="3" id="KW-1185">Reference proteome</keyword>
<sequence length="112" mass="12600">MDPRRPYRLTALLHEVATGEGSESWQPRQSVEKRVGTRAPATARCKIGLVGLLRDGSRRPWVVPNVPSPRQARKWERKFGKSENNPVREKRADDGCARLVGPRTVTTSSRGR</sequence>
<gene>
    <name evidence="2" type="ORF">CRG98_046382</name>
</gene>
<organism evidence="2 3">
    <name type="scientific">Punica granatum</name>
    <name type="common">Pomegranate</name>
    <dbReference type="NCBI Taxonomy" id="22663"/>
    <lineage>
        <taxon>Eukaryota</taxon>
        <taxon>Viridiplantae</taxon>
        <taxon>Streptophyta</taxon>
        <taxon>Embryophyta</taxon>
        <taxon>Tracheophyta</taxon>
        <taxon>Spermatophyta</taxon>
        <taxon>Magnoliopsida</taxon>
        <taxon>eudicotyledons</taxon>
        <taxon>Gunneridae</taxon>
        <taxon>Pentapetalae</taxon>
        <taxon>rosids</taxon>
        <taxon>malvids</taxon>
        <taxon>Myrtales</taxon>
        <taxon>Lythraceae</taxon>
        <taxon>Punica</taxon>
    </lineage>
</organism>
<protein>
    <submittedName>
        <fullName evidence="2">Uncharacterized protein</fullName>
    </submittedName>
</protein>
<reference evidence="2 3" key="1">
    <citation type="submission" date="2017-11" db="EMBL/GenBank/DDBJ databases">
        <title>De-novo sequencing of pomegranate (Punica granatum L.) genome.</title>
        <authorList>
            <person name="Akparov Z."/>
            <person name="Amiraslanov A."/>
            <person name="Hajiyeva S."/>
            <person name="Abbasov M."/>
            <person name="Kaur K."/>
            <person name="Hamwieh A."/>
            <person name="Solovyev V."/>
            <person name="Salamov A."/>
            <person name="Braich B."/>
            <person name="Kosarev P."/>
            <person name="Mahmoud A."/>
            <person name="Hajiyev E."/>
            <person name="Babayeva S."/>
            <person name="Izzatullayeva V."/>
            <person name="Mammadov A."/>
            <person name="Mammadov A."/>
            <person name="Sharifova S."/>
            <person name="Ojaghi J."/>
            <person name="Eynullazada K."/>
            <person name="Bayramov B."/>
            <person name="Abdulazimova A."/>
            <person name="Shahmuradov I."/>
        </authorList>
    </citation>
    <scope>NUCLEOTIDE SEQUENCE [LARGE SCALE GENOMIC DNA]</scope>
    <source>
        <strain evidence="3">cv. AG2017</strain>
        <tissue evidence="2">Leaf</tissue>
    </source>
</reference>
<evidence type="ECO:0000313" key="3">
    <source>
        <dbReference type="Proteomes" id="UP000233551"/>
    </source>
</evidence>
<dbReference type="AlphaFoldDB" id="A0A2I0HNB4"/>
<proteinExistence type="predicted"/>
<dbReference type="EMBL" id="PGOL01006846">
    <property type="protein sequence ID" value="PKI33227.1"/>
    <property type="molecule type" value="Genomic_DNA"/>
</dbReference>
<dbReference type="Proteomes" id="UP000233551">
    <property type="component" value="Unassembled WGS sequence"/>
</dbReference>
<feature type="region of interest" description="Disordered" evidence="1">
    <location>
        <begin position="78"/>
        <end position="112"/>
    </location>
</feature>